<organism evidence="1 2">
    <name type="scientific">Meloidogyne enterolobii</name>
    <name type="common">Root-knot nematode worm</name>
    <name type="synonym">Meloidogyne mayaguensis</name>
    <dbReference type="NCBI Taxonomy" id="390850"/>
    <lineage>
        <taxon>Eukaryota</taxon>
        <taxon>Metazoa</taxon>
        <taxon>Ecdysozoa</taxon>
        <taxon>Nematoda</taxon>
        <taxon>Chromadorea</taxon>
        <taxon>Rhabditida</taxon>
        <taxon>Tylenchina</taxon>
        <taxon>Tylenchomorpha</taxon>
        <taxon>Tylenchoidea</taxon>
        <taxon>Meloidogynidae</taxon>
        <taxon>Meloidogyninae</taxon>
        <taxon>Meloidogyne</taxon>
    </lineage>
</organism>
<evidence type="ECO:0000313" key="1">
    <source>
        <dbReference type="EMBL" id="CAK5119412.1"/>
    </source>
</evidence>
<gene>
    <name evidence="1" type="ORF">MENTE1834_LOCUS46499</name>
</gene>
<keyword evidence="2" id="KW-1185">Reference proteome</keyword>
<name>A0ACB1B2L7_MELEN</name>
<evidence type="ECO:0000313" key="2">
    <source>
        <dbReference type="Proteomes" id="UP001497535"/>
    </source>
</evidence>
<proteinExistence type="predicted"/>
<reference evidence="1" key="1">
    <citation type="submission" date="2023-11" db="EMBL/GenBank/DDBJ databases">
        <authorList>
            <person name="Poullet M."/>
        </authorList>
    </citation>
    <scope>NUCLEOTIDE SEQUENCE</scope>
    <source>
        <strain evidence="1">E1834</strain>
    </source>
</reference>
<comment type="caution">
    <text evidence="1">The sequence shown here is derived from an EMBL/GenBank/DDBJ whole genome shotgun (WGS) entry which is preliminary data.</text>
</comment>
<accession>A0ACB1B2L7</accession>
<protein>
    <submittedName>
        <fullName evidence="1">Uncharacterized protein</fullName>
    </submittedName>
</protein>
<dbReference type="EMBL" id="CAVMJV010000169">
    <property type="protein sequence ID" value="CAK5119412.1"/>
    <property type="molecule type" value="Genomic_DNA"/>
</dbReference>
<dbReference type="Proteomes" id="UP001497535">
    <property type="component" value="Unassembled WGS sequence"/>
</dbReference>
<sequence>MPNSGNPARNLGWLFGVLALRHHFKFKKILISSNNFVSATDLGRIASNYYIGFETIELINDHNGPISLTEMMTDEMIIALISSCSEFAQIKNRDSEMTELDELASFGANLKIRSGLATTAGKVNCLLQSYISRAFVKDFALSSELYYISQNAGRIARAIFEIALRRGWAQTTEACLTMAKCIEQRLWPFNSPLRFFIWGFCHLILFNPNKSNLIPKSVDMIFLHKSAQIDMIRYQGF</sequence>